<protein>
    <submittedName>
        <fullName evidence="1">PD-(D/E)XK nuclease family protein</fullName>
    </submittedName>
</protein>
<comment type="caution">
    <text evidence="1">The sequence shown here is derived from an EMBL/GenBank/DDBJ whole genome shotgun (WGS) entry which is preliminary data.</text>
</comment>
<organism evidence="1 2">
    <name type="scientific">Thioclava arctica</name>
    <dbReference type="NCBI Taxonomy" id="3238301"/>
    <lineage>
        <taxon>Bacteria</taxon>
        <taxon>Pseudomonadati</taxon>
        <taxon>Pseudomonadota</taxon>
        <taxon>Alphaproteobacteria</taxon>
        <taxon>Rhodobacterales</taxon>
        <taxon>Paracoccaceae</taxon>
        <taxon>Thioclava</taxon>
    </lineage>
</organism>
<sequence>MLEKLSNLIVDSKEFAIVDTKVHRFCPFEAVGMARQEIRHSNFLAYLLDPSRPHGIGDVALRALLMSLTQEFPAERLDYHLCDLSTATVWRERDNIDLLIEIPSVKGKKGLVVAIEVKVDASEREGQLGDYSKRVGHRYSSGEWAHLFCFLTPDGRDGTTHRSQTWRRLSFGDLLDRVQAMVSRSGIAGEGVKFFNYYHSMMRRHGIVKGSSDPELDRAVLAIWTEHKEALDYLIDNRPDPFSAVMQKLDDRQKEFAKSLSADRAETIAPDQKWSGYRRFTFPSLKGECPALFGAGDHWVPSGSHLALELNPEKDQVMVCFVIGPEGNGKKFRSLLSEEMAKLPGTPAKYIKGPRHYWKEPVLTWDDLAEDRDHYEILAEKNPRIR</sequence>
<gene>
    <name evidence="1" type="ORF">AB4874_00060</name>
</gene>
<dbReference type="RefSeq" id="WP_368390498.1">
    <property type="nucleotide sequence ID" value="NZ_JBFRYC010000001.1"/>
</dbReference>
<name>A0ABV3TFD9_9RHOB</name>
<dbReference type="Pfam" id="PF14281">
    <property type="entry name" value="PDDEXK_4"/>
    <property type="match status" value="1"/>
</dbReference>
<reference evidence="1 2" key="1">
    <citation type="journal article" date="2011" name="Int. J. Syst. Evol. Microbiol.">
        <title>Zhongshania antarctica gen. nov., sp. nov. and Zhongshania guokunii sp. nov., gammaproteobacteria respectively isolated from coastal attached (fast) ice and surface seawater of the Antarctic.</title>
        <authorList>
            <person name="Li H.J."/>
            <person name="Zhang X.Y."/>
            <person name="Chen C.X."/>
            <person name="Zhang Y.J."/>
            <person name="Gao Z.M."/>
            <person name="Yu Y."/>
            <person name="Chen X.L."/>
            <person name="Chen B."/>
            <person name="Zhang Y.Z."/>
        </authorList>
    </citation>
    <scope>NUCLEOTIDE SEQUENCE [LARGE SCALE GENOMIC DNA]</scope>
    <source>
        <strain evidence="1 2">15-R06ZXC-3</strain>
    </source>
</reference>
<keyword evidence="2" id="KW-1185">Reference proteome</keyword>
<evidence type="ECO:0000313" key="1">
    <source>
        <dbReference type="EMBL" id="MEX1660044.1"/>
    </source>
</evidence>
<dbReference type="EMBL" id="JBFRYC010000001">
    <property type="protein sequence ID" value="MEX1660044.1"/>
    <property type="molecule type" value="Genomic_DNA"/>
</dbReference>
<dbReference type="Proteomes" id="UP001557465">
    <property type="component" value="Unassembled WGS sequence"/>
</dbReference>
<dbReference type="InterPro" id="IPR029470">
    <property type="entry name" value="PDDEXK_4"/>
</dbReference>
<accession>A0ABV3TFD9</accession>
<evidence type="ECO:0000313" key="2">
    <source>
        <dbReference type="Proteomes" id="UP001557465"/>
    </source>
</evidence>
<proteinExistence type="predicted"/>